<dbReference type="SUPFAM" id="SSF75304">
    <property type="entry name" value="Amidase signature (AS) enzymes"/>
    <property type="match status" value="1"/>
</dbReference>
<sequence>MTDHPLHFDGLIEVGRRIQSRELSAVEVTRTMLERIDSVDTTLNSFVTVMADSALEQAAQADRDLAAGIHKGPLQGVPVAVKDLLWTAGTRTTHGMPLHRDHVPRETASVVTRLDQAGAVLLGKLQQTEGAFADHHPDITPPTNPWGEALWSGASSSGSGVATAAGLCFGSLGTDTGGSIRFPSAANGVTGLKPSWGRVSRHGAFELAASMDHIGPIARSAADAGALLGVIAGADERDPTAVPLAVPDYLAGMTRGLKGVRIGLDPRWAIEAVDTETRGVLEQVVSTLGQLGAVIEEIDFPDTQQAVFDWAPLCGVETAVAHAETFPSQREAYGPGLAGLIDLGRAQSAMDHQQRLLRRAEFKGRVDRLLASVDLLIAPVTAYAAPSMAFMEKFGEDEALFSGMLRYTCPFDLSGHPTITLPAGFSQQGGPIAFQFIAPMFDEAMLVRAGWAFQQVTDWHRRHPEL</sequence>
<feature type="domain" description="Amidase" evidence="1">
    <location>
        <begin position="27"/>
        <end position="446"/>
    </location>
</feature>
<dbReference type="InterPro" id="IPR000120">
    <property type="entry name" value="Amidase"/>
</dbReference>
<dbReference type="InterPro" id="IPR023631">
    <property type="entry name" value="Amidase_dom"/>
</dbReference>
<dbReference type="Gene3D" id="3.90.1300.10">
    <property type="entry name" value="Amidase signature (AS) domain"/>
    <property type="match status" value="1"/>
</dbReference>
<protein>
    <submittedName>
        <fullName evidence="2">Amidase</fullName>
    </submittedName>
</protein>
<gene>
    <name evidence="2" type="ORF">NFG58_02355</name>
</gene>
<dbReference type="AlphaFoldDB" id="A0AAU7KJ62"/>
<dbReference type="RefSeq" id="WP_348827526.1">
    <property type="nucleotide sequence ID" value="NZ_CP098827.1"/>
</dbReference>
<dbReference type="InterPro" id="IPR020556">
    <property type="entry name" value="Amidase_CS"/>
</dbReference>
<name>A0AAU7KJ62_9GAMM</name>
<dbReference type="PANTHER" id="PTHR11895">
    <property type="entry name" value="TRANSAMIDASE"/>
    <property type="match status" value="1"/>
</dbReference>
<accession>A0AAU7KJ62</accession>
<dbReference type="PROSITE" id="PS00571">
    <property type="entry name" value="AMIDASES"/>
    <property type="match status" value="1"/>
</dbReference>
<dbReference type="EMBL" id="CP098827">
    <property type="protein sequence ID" value="XBO71581.1"/>
    <property type="molecule type" value="Genomic_DNA"/>
</dbReference>
<dbReference type="Pfam" id="PF01425">
    <property type="entry name" value="Amidase"/>
    <property type="match status" value="1"/>
</dbReference>
<dbReference type="GO" id="GO:0003824">
    <property type="term" value="F:catalytic activity"/>
    <property type="evidence" value="ECO:0007669"/>
    <property type="project" value="InterPro"/>
</dbReference>
<evidence type="ECO:0000259" key="1">
    <source>
        <dbReference type="Pfam" id="PF01425"/>
    </source>
</evidence>
<proteinExistence type="predicted"/>
<organism evidence="2">
    <name type="scientific">Halomonas sp. RT37</name>
    <dbReference type="NCBI Taxonomy" id="2950872"/>
    <lineage>
        <taxon>Bacteria</taxon>
        <taxon>Pseudomonadati</taxon>
        <taxon>Pseudomonadota</taxon>
        <taxon>Gammaproteobacteria</taxon>
        <taxon>Oceanospirillales</taxon>
        <taxon>Halomonadaceae</taxon>
        <taxon>Halomonas</taxon>
    </lineage>
</organism>
<dbReference type="PANTHER" id="PTHR11895:SF176">
    <property type="entry name" value="AMIDASE AMID-RELATED"/>
    <property type="match status" value="1"/>
</dbReference>
<dbReference type="InterPro" id="IPR036928">
    <property type="entry name" value="AS_sf"/>
</dbReference>
<evidence type="ECO:0000313" key="2">
    <source>
        <dbReference type="EMBL" id="XBO71581.1"/>
    </source>
</evidence>
<reference evidence="2" key="1">
    <citation type="submission" date="2022-06" db="EMBL/GenBank/DDBJ databases">
        <title>A novel DMS-producing enzyme.</title>
        <authorList>
            <person name="Zhang Y."/>
        </authorList>
    </citation>
    <scope>NUCLEOTIDE SEQUENCE</scope>
    <source>
        <strain evidence="2">RT37</strain>
    </source>
</reference>